<dbReference type="InterPro" id="IPR017441">
    <property type="entry name" value="Protein_kinase_ATP_BS"/>
</dbReference>
<dbReference type="InterPro" id="IPR000719">
    <property type="entry name" value="Prot_kinase_dom"/>
</dbReference>
<feature type="domain" description="Protein kinase" evidence="7">
    <location>
        <begin position="1"/>
        <end position="143"/>
    </location>
</feature>
<feature type="domain" description="Protein kinase" evidence="7">
    <location>
        <begin position="152"/>
        <end position="432"/>
    </location>
</feature>
<dbReference type="CDD" id="cd14014">
    <property type="entry name" value="STKc_PknB_like"/>
    <property type="match status" value="1"/>
</dbReference>
<dbReference type="Proteomes" id="UP000199400">
    <property type="component" value="Unassembled WGS sequence"/>
</dbReference>
<dbReference type="InterPro" id="IPR011009">
    <property type="entry name" value="Kinase-like_dom_sf"/>
</dbReference>
<keyword evidence="3 8" id="KW-0418">Kinase</keyword>
<dbReference type="Gene3D" id="1.10.510.10">
    <property type="entry name" value="Transferase(Phosphotransferase) domain 1"/>
    <property type="match status" value="2"/>
</dbReference>
<evidence type="ECO:0000256" key="1">
    <source>
        <dbReference type="ARBA" id="ARBA00022679"/>
    </source>
</evidence>
<protein>
    <submittedName>
        <fullName evidence="8">Serine/threonine protein kinase</fullName>
    </submittedName>
</protein>
<organism evidence="8 9">
    <name type="scientific">Nannocystis exedens</name>
    <dbReference type="NCBI Taxonomy" id="54"/>
    <lineage>
        <taxon>Bacteria</taxon>
        <taxon>Pseudomonadati</taxon>
        <taxon>Myxococcota</taxon>
        <taxon>Polyangia</taxon>
        <taxon>Nannocystales</taxon>
        <taxon>Nannocystaceae</taxon>
        <taxon>Nannocystis</taxon>
    </lineage>
</organism>
<keyword evidence="4 5" id="KW-0067">ATP-binding</keyword>
<dbReference type="PROSITE" id="PS50011">
    <property type="entry name" value="PROTEIN_KINASE_DOM"/>
    <property type="match status" value="2"/>
</dbReference>
<dbReference type="GO" id="GO:0005524">
    <property type="term" value="F:ATP binding"/>
    <property type="evidence" value="ECO:0007669"/>
    <property type="project" value="UniProtKB-UniRule"/>
</dbReference>
<dbReference type="OrthoDB" id="9801841at2"/>
<dbReference type="PANTHER" id="PTHR43289">
    <property type="entry name" value="MITOGEN-ACTIVATED PROTEIN KINASE KINASE KINASE 20-RELATED"/>
    <property type="match status" value="1"/>
</dbReference>
<gene>
    <name evidence="8" type="ORF">SAMN02745121_06823</name>
</gene>
<keyword evidence="2 5" id="KW-0547">Nucleotide-binding</keyword>
<name>A0A1I2FV82_9BACT</name>
<evidence type="ECO:0000256" key="5">
    <source>
        <dbReference type="PROSITE-ProRule" id="PRU10141"/>
    </source>
</evidence>
<evidence type="ECO:0000313" key="9">
    <source>
        <dbReference type="Proteomes" id="UP000199400"/>
    </source>
</evidence>
<accession>A0A1I2FV82</accession>
<keyword evidence="9" id="KW-1185">Reference proteome</keyword>
<sequence>MIALGADRTVAKLIDLGLASVGTPFHEAQDARFSSHVPERHKTQLGRTIGTPVYLPPEAGLRHAEPRLDVYSLGVPLYQLCTQTLPDPTDLASIHSVCPDTDVPADLSRLLRAAIAPDVAERLPSADHLRRGLEAILAAHPRTPRPLFGGCYDLLEVIGVGASAVVYRASDRELSREVALKVLRDARPGDDDAIRFRRAAKILSALRHPNIPQIHHFGVHVGGPAREEGQRFAVMELCTGAPASDFTRPDRHLRPDEVLAIGRQLASALAAVHAVGVVYRDLHVGNVLIERGEHPHAWLFDFDQAQVSPRFYARLTERWATPPEERAEPANERPLQRMDDAPPEVRAGGVFTDASDVFALGLLLYRLLTGLRPFPPGTSEATPARKACRECPPGLEHLLMSMLSPEPGERPTLAMVQTILEDEQAGWRHRWTLRAITTPAAIWPHDWRTARGALERRRRSLDHRAGILDPPHRRHPQRLADSRAGGPARDDPDEPRG</sequence>
<reference evidence="9" key="1">
    <citation type="submission" date="2016-10" db="EMBL/GenBank/DDBJ databases">
        <authorList>
            <person name="Varghese N."/>
            <person name="Submissions S."/>
        </authorList>
    </citation>
    <scope>NUCLEOTIDE SEQUENCE [LARGE SCALE GENOMIC DNA]</scope>
    <source>
        <strain evidence="9">ATCC 25963</strain>
    </source>
</reference>
<dbReference type="PROSITE" id="PS00107">
    <property type="entry name" value="PROTEIN_KINASE_ATP"/>
    <property type="match status" value="1"/>
</dbReference>
<dbReference type="GO" id="GO:0004674">
    <property type="term" value="F:protein serine/threonine kinase activity"/>
    <property type="evidence" value="ECO:0007669"/>
    <property type="project" value="UniProtKB-KW"/>
</dbReference>
<dbReference type="Pfam" id="PF00069">
    <property type="entry name" value="Pkinase"/>
    <property type="match status" value="1"/>
</dbReference>
<evidence type="ECO:0000256" key="6">
    <source>
        <dbReference type="SAM" id="MobiDB-lite"/>
    </source>
</evidence>
<dbReference type="PANTHER" id="PTHR43289:SF6">
    <property type="entry name" value="SERINE_THREONINE-PROTEIN KINASE NEKL-3"/>
    <property type="match status" value="1"/>
</dbReference>
<keyword evidence="8" id="KW-0723">Serine/threonine-protein kinase</keyword>
<evidence type="ECO:0000256" key="4">
    <source>
        <dbReference type="ARBA" id="ARBA00022840"/>
    </source>
</evidence>
<keyword evidence="1" id="KW-0808">Transferase</keyword>
<feature type="compositionally biased region" description="Basic and acidic residues" evidence="6">
    <location>
        <begin position="488"/>
        <end position="497"/>
    </location>
</feature>
<dbReference type="EMBL" id="FOMX01000028">
    <property type="protein sequence ID" value="SFF08416.1"/>
    <property type="molecule type" value="Genomic_DNA"/>
</dbReference>
<dbReference type="AlphaFoldDB" id="A0A1I2FV82"/>
<evidence type="ECO:0000313" key="8">
    <source>
        <dbReference type="EMBL" id="SFF08416.1"/>
    </source>
</evidence>
<evidence type="ECO:0000256" key="3">
    <source>
        <dbReference type="ARBA" id="ARBA00022777"/>
    </source>
</evidence>
<feature type="region of interest" description="Disordered" evidence="6">
    <location>
        <begin position="461"/>
        <end position="497"/>
    </location>
</feature>
<dbReference type="Gene3D" id="3.30.200.20">
    <property type="entry name" value="Phosphorylase Kinase, domain 1"/>
    <property type="match status" value="1"/>
</dbReference>
<evidence type="ECO:0000259" key="7">
    <source>
        <dbReference type="PROSITE" id="PS50011"/>
    </source>
</evidence>
<dbReference type="STRING" id="54.SAMN02745121_06823"/>
<feature type="binding site" evidence="5">
    <location>
        <position position="181"/>
    </location>
    <ligand>
        <name>ATP</name>
        <dbReference type="ChEBI" id="CHEBI:30616"/>
    </ligand>
</feature>
<proteinExistence type="predicted"/>
<dbReference type="SUPFAM" id="SSF56112">
    <property type="entry name" value="Protein kinase-like (PK-like)"/>
    <property type="match status" value="2"/>
</dbReference>
<evidence type="ECO:0000256" key="2">
    <source>
        <dbReference type="ARBA" id="ARBA00022741"/>
    </source>
</evidence>